<evidence type="ECO:0000313" key="2">
    <source>
        <dbReference type="Proteomes" id="UP000579605"/>
    </source>
</evidence>
<organism evidence="1 2">
    <name type="scientific">Actinopolymorpha rutila</name>
    <dbReference type="NCBI Taxonomy" id="446787"/>
    <lineage>
        <taxon>Bacteria</taxon>
        <taxon>Bacillati</taxon>
        <taxon>Actinomycetota</taxon>
        <taxon>Actinomycetes</taxon>
        <taxon>Propionibacteriales</taxon>
        <taxon>Actinopolymorphaceae</taxon>
        <taxon>Actinopolymorpha</taxon>
    </lineage>
</organism>
<dbReference type="NCBIfam" id="NF047719">
    <property type="entry name" value="SCO6745_fam_HTH"/>
    <property type="match status" value="1"/>
</dbReference>
<accession>A0A852ZMS3</accession>
<name>A0A852ZMS3_9ACTN</name>
<dbReference type="InterPro" id="IPR036390">
    <property type="entry name" value="WH_DNA-bd_sf"/>
</dbReference>
<evidence type="ECO:0000313" key="1">
    <source>
        <dbReference type="EMBL" id="NYH93593.1"/>
    </source>
</evidence>
<keyword evidence="1" id="KW-0808">Transferase</keyword>
<sequence>MKPTARRLHLLVEPIHMVTYFSDEPEEAIMALGFRNGWDAYFAGRAAPLGRAPAEVVHAVFYNFADGEVARHIPRVWETTTPEAALAAREQGCVAALRRILGDLADGPGLVRAADLATKAATSAPTVGRALYAGLRALPVPEEPVARLWHAATLLREHRGDGHNAALVTAGIGGTEAHVLHALSEGMPAEKFGRVHHLPAAQLAAVVDGMRARGLVDDSGWLSDAGRATKERVEVLTDELAAPAYDILQPDELDQLVADLEPIAATLDAVGSR</sequence>
<dbReference type="Pfam" id="PF21863">
    <property type="entry name" value="HTH_67"/>
    <property type="match status" value="1"/>
</dbReference>
<comment type="caution">
    <text evidence="1">The sequence shown here is derived from an EMBL/GenBank/DDBJ whole genome shotgun (WGS) entry which is preliminary data.</text>
</comment>
<proteinExistence type="predicted"/>
<dbReference type="InterPro" id="IPR054058">
    <property type="entry name" value="HTH_67"/>
</dbReference>
<dbReference type="GO" id="GO:0016740">
    <property type="term" value="F:transferase activity"/>
    <property type="evidence" value="ECO:0007669"/>
    <property type="project" value="UniProtKB-KW"/>
</dbReference>
<reference evidence="1 2" key="1">
    <citation type="submission" date="2020-07" db="EMBL/GenBank/DDBJ databases">
        <title>Sequencing the genomes of 1000 actinobacteria strains.</title>
        <authorList>
            <person name="Klenk H.-P."/>
        </authorList>
    </citation>
    <scope>NUCLEOTIDE SEQUENCE [LARGE SCALE GENOMIC DNA]</scope>
    <source>
        <strain evidence="1 2">DSM 18448</strain>
    </source>
</reference>
<dbReference type="AlphaFoldDB" id="A0A852ZMS3"/>
<dbReference type="RefSeq" id="WP_337796269.1">
    <property type="nucleotide sequence ID" value="NZ_BAAARR010000012.1"/>
</dbReference>
<gene>
    <name evidence="1" type="ORF">F4554_006231</name>
</gene>
<dbReference type="Proteomes" id="UP000579605">
    <property type="component" value="Unassembled WGS sequence"/>
</dbReference>
<dbReference type="Gene3D" id="1.10.10.10">
    <property type="entry name" value="Winged helix-like DNA-binding domain superfamily/Winged helix DNA-binding domain"/>
    <property type="match status" value="1"/>
</dbReference>
<dbReference type="EMBL" id="JACBZH010000001">
    <property type="protein sequence ID" value="NYH93593.1"/>
    <property type="molecule type" value="Genomic_DNA"/>
</dbReference>
<dbReference type="InterPro" id="IPR036388">
    <property type="entry name" value="WH-like_DNA-bd_sf"/>
</dbReference>
<dbReference type="SUPFAM" id="SSF46785">
    <property type="entry name" value="Winged helix' DNA-binding domain"/>
    <property type="match status" value="1"/>
</dbReference>
<protein>
    <submittedName>
        <fullName evidence="1">GNAT superfamily N-acetyltransferase</fullName>
    </submittedName>
</protein>
<keyword evidence="2" id="KW-1185">Reference proteome</keyword>